<keyword evidence="1" id="KW-0145">Chemotaxis</keyword>
<dbReference type="InterPro" id="IPR028051">
    <property type="entry name" value="CheX-like_dom"/>
</dbReference>
<keyword evidence="5" id="KW-1185">Reference proteome</keyword>
<dbReference type="Gene3D" id="3.40.1550.10">
    <property type="entry name" value="CheC-like"/>
    <property type="match status" value="1"/>
</dbReference>
<feature type="region of interest" description="Disordered" evidence="2">
    <location>
        <begin position="190"/>
        <end position="217"/>
    </location>
</feature>
<dbReference type="GO" id="GO:0006935">
    <property type="term" value="P:chemotaxis"/>
    <property type="evidence" value="ECO:0007669"/>
    <property type="project" value="UniProtKB-KW"/>
</dbReference>
<evidence type="ECO:0000259" key="3">
    <source>
        <dbReference type="Pfam" id="PF13690"/>
    </source>
</evidence>
<proteinExistence type="predicted"/>
<organism evidence="4 5">
    <name type="scientific">Pseudobacteriovorax antillogorgiicola</name>
    <dbReference type="NCBI Taxonomy" id="1513793"/>
    <lineage>
        <taxon>Bacteria</taxon>
        <taxon>Pseudomonadati</taxon>
        <taxon>Bdellovibrionota</taxon>
        <taxon>Oligoflexia</taxon>
        <taxon>Oligoflexales</taxon>
        <taxon>Pseudobacteriovoracaceae</taxon>
        <taxon>Pseudobacteriovorax</taxon>
    </lineage>
</organism>
<dbReference type="RefSeq" id="WP_132315516.1">
    <property type="nucleotide sequence ID" value="NZ_FWZT01000002.1"/>
</dbReference>
<evidence type="ECO:0000256" key="1">
    <source>
        <dbReference type="ARBA" id="ARBA00022500"/>
    </source>
</evidence>
<feature type="region of interest" description="Disordered" evidence="2">
    <location>
        <begin position="268"/>
        <end position="298"/>
    </location>
</feature>
<feature type="compositionally biased region" description="Polar residues" evidence="2">
    <location>
        <begin position="275"/>
        <end position="285"/>
    </location>
</feature>
<protein>
    <submittedName>
        <fullName evidence="4">Chemotaxis phosphatase CheX</fullName>
    </submittedName>
</protein>
<dbReference type="SUPFAM" id="SSF103039">
    <property type="entry name" value="CheC-like"/>
    <property type="match status" value="1"/>
</dbReference>
<feature type="compositionally biased region" description="Basic and acidic residues" evidence="2">
    <location>
        <begin position="289"/>
        <end position="298"/>
    </location>
</feature>
<sequence length="372" mass="41558">MNLQSSHREPIRKIITDAVSNALNHSPVQAIADEDVTHWSETLLISILGFHSEKMQGSVILGCDEQFLRNSCPGLKGDEENPEAFINDWIGELSNLIMGRIKNKLLPYGIVLKLNPPSISESTEAIFDSYSGRKPSERVWFTTDTGDTICFLMACDIDDDIDFTVDAATRAGLDPGTGIISLKSYSIEDQAEEAPQAESTPPTQVEEPTSVEEDPILSMEEDFRETEEALMSDVGDFEQPIDEDFEEEHVVDKDYSNLPSDNRTSLAIDREQASEPANQATSEGMTSDMVERSDDKQDAQGLSSIRYLDNGRLEVTFNQEIVFQLELETLYNRGIREFEMQGHWVHLDDEGFGIQVSIDGLSVTIYRQESAA</sequence>
<accession>A0A1Y6B6F1</accession>
<dbReference type="OrthoDB" id="5505597at2"/>
<dbReference type="Pfam" id="PF13690">
    <property type="entry name" value="CheX"/>
    <property type="match status" value="1"/>
</dbReference>
<evidence type="ECO:0000313" key="4">
    <source>
        <dbReference type="EMBL" id="SME94501.1"/>
    </source>
</evidence>
<dbReference type="InterPro" id="IPR028976">
    <property type="entry name" value="CheC-like_sf"/>
</dbReference>
<dbReference type="Proteomes" id="UP000192907">
    <property type="component" value="Unassembled WGS sequence"/>
</dbReference>
<evidence type="ECO:0000256" key="2">
    <source>
        <dbReference type="SAM" id="MobiDB-lite"/>
    </source>
</evidence>
<evidence type="ECO:0000313" key="5">
    <source>
        <dbReference type="Proteomes" id="UP000192907"/>
    </source>
</evidence>
<gene>
    <name evidence="4" type="ORF">SAMN06296036_102122</name>
</gene>
<reference evidence="5" key="1">
    <citation type="submission" date="2017-04" db="EMBL/GenBank/DDBJ databases">
        <authorList>
            <person name="Varghese N."/>
            <person name="Submissions S."/>
        </authorList>
    </citation>
    <scope>NUCLEOTIDE SEQUENCE [LARGE SCALE GENOMIC DNA]</scope>
    <source>
        <strain evidence="5">RKEM611</strain>
    </source>
</reference>
<feature type="compositionally biased region" description="Polar residues" evidence="2">
    <location>
        <begin position="197"/>
        <end position="207"/>
    </location>
</feature>
<dbReference type="AlphaFoldDB" id="A0A1Y6B6F1"/>
<dbReference type="EMBL" id="FWZT01000002">
    <property type="protein sequence ID" value="SME94501.1"/>
    <property type="molecule type" value="Genomic_DNA"/>
</dbReference>
<dbReference type="STRING" id="1513793.SAMN06296036_102122"/>
<feature type="domain" description="Chemotaxis phosphatase CheX-like" evidence="3">
    <location>
        <begin position="46"/>
        <end position="126"/>
    </location>
</feature>
<name>A0A1Y6B6F1_9BACT</name>